<organism evidence="3 4">
    <name type="scientific">Lophiotrema nucula</name>
    <dbReference type="NCBI Taxonomy" id="690887"/>
    <lineage>
        <taxon>Eukaryota</taxon>
        <taxon>Fungi</taxon>
        <taxon>Dikarya</taxon>
        <taxon>Ascomycota</taxon>
        <taxon>Pezizomycotina</taxon>
        <taxon>Dothideomycetes</taxon>
        <taxon>Pleosporomycetidae</taxon>
        <taxon>Pleosporales</taxon>
        <taxon>Lophiotremataceae</taxon>
        <taxon>Lophiotrema</taxon>
    </lineage>
</organism>
<evidence type="ECO:0000256" key="1">
    <source>
        <dbReference type="SAM" id="Phobius"/>
    </source>
</evidence>
<evidence type="ECO:0000313" key="3">
    <source>
        <dbReference type="EMBL" id="KAF2123132.1"/>
    </source>
</evidence>
<dbReference type="OrthoDB" id="3916171at2759"/>
<feature type="transmembrane region" description="Helical" evidence="1">
    <location>
        <begin position="117"/>
        <end position="137"/>
    </location>
</feature>
<keyword evidence="4" id="KW-1185">Reference proteome</keyword>
<name>A0A6A5ZTU5_9PLEO</name>
<gene>
    <name evidence="3" type="ORF">BDV96DRAFT_14618</name>
</gene>
<evidence type="ECO:0000313" key="4">
    <source>
        <dbReference type="Proteomes" id="UP000799770"/>
    </source>
</evidence>
<keyword evidence="1" id="KW-1133">Transmembrane helix</keyword>
<keyword evidence="1" id="KW-0472">Membrane</keyword>
<accession>A0A6A5ZTU5</accession>
<keyword evidence="2" id="KW-0732">Signal</keyword>
<dbReference type="AlphaFoldDB" id="A0A6A5ZTU5"/>
<feature type="signal peptide" evidence="2">
    <location>
        <begin position="1"/>
        <end position="18"/>
    </location>
</feature>
<feature type="transmembrane region" description="Helical" evidence="1">
    <location>
        <begin position="82"/>
        <end position="105"/>
    </location>
</feature>
<proteinExistence type="predicted"/>
<sequence>MLLLLHILVHLLRKLILCYSRVAKFDNVLLRHRNHDSDFTGSQNILEEGREDTAMLFHPTDPHMRRRRVPHTRRRRVGGARLYLLVATVAAIIFTIIFSLFGAYMTGRHRLRCTKGIIFMATVLVSTFTVIAMILARRTLQEALLAGLLESVTGFVLVLEVHDFVTS</sequence>
<evidence type="ECO:0000256" key="2">
    <source>
        <dbReference type="SAM" id="SignalP"/>
    </source>
</evidence>
<keyword evidence="1" id="KW-0812">Transmembrane</keyword>
<evidence type="ECO:0008006" key="5">
    <source>
        <dbReference type="Google" id="ProtNLM"/>
    </source>
</evidence>
<protein>
    <recommendedName>
        <fullName evidence="5">Transmembrane protein</fullName>
    </recommendedName>
</protein>
<dbReference type="Proteomes" id="UP000799770">
    <property type="component" value="Unassembled WGS sequence"/>
</dbReference>
<dbReference type="EMBL" id="ML977310">
    <property type="protein sequence ID" value="KAF2123132.1"/>
    <property type="molecule type" value="Genomic_DNA"/>
</dbReference>
<reference evidence="3" key="1">
    <citation type="journal article" date="2020" name="Stud. Mycol.">
        <title>101 Dothideomycetes genomes: a test case for predicting lifestyles and emergence of pathogens.</title>
        <authorList>
            <person name="Haridas S."/>
            <person name="Albert R."/>
            <person name="Binder M."/>
            <person name="Bloem J."/>
            <person name="Labutti K."/>
            <person name="Salamov A."/>
            <person name="Andreopoulos B."/>
            <person name="Baker S."/>
            <person name="Barry K."/>
            <person name="Bills G."/>
            <person name="Bluhm B."/>
            <person name="Cannon C."/>
            <person name="Castanera R."/>
            <person name="Culley D."/>
            <person name="Daum C."/>
            <person name="Ezra D."/>
            <person name="Gonzalez J."/>
            <person name="Henrissat B."/>
            <person name="Kuo A."/>
            <person name="Liang C."/>
            <person name="Lipzen A."/>
            <person name="Lutzoni F."/>
            <person name="Magnuson J."/>
            <person name="Mondo S."/>
            <person name="Nolan M."/>
            <person name="Ohm R."/>
            <person name="Pangilinan J."/>
            <person name="Park H.-J."/>
            <person name="Ramirez L."/>
            <person name="Alfaro M."/>
            <person name="Sun H."/>
            <person name="Tritt A."/>
            <person name="Yoshinaga Y."/>
            <person name="Zwiers L.-H."/>
            <person name="Turgeon B."/>
            <person name="Goodwin S."/>
            <person name="Spatafora J."/>
            <person name="Crous P."/>
            <person name="Grigoriev I."/>
        </authorList>
    </citation>
    <scope>NUCLEOTIDE SEQUENCE</scope>
    <source>
        <strain evidence="3">CBS 627.86</strain>
    </source>
</reference>
<feature type="chain" id="PRO_5025553007" description="Transmembrane protein" evidence="2">
    <location>
        <begin position="19"/>
        <end position="167"/>
    </location>
</feature>